<organism evidence="3 4">
    <name type="scientific">Penicillium canariense</name>
    <dbReference type="NCBI Taxonomy" id="189055"/>
    <lineage>
        <taxon>Eukaryota</taxon>
        <taxon>Fungi</taxon>
        <taxon>Dikarya</taxon>
        <taxon>Ascomycota</taxon>
        <taxon>Pezizomycotina</taxon>
        <taxon>Eurotiomycetes</taxon>
        <taxon>Eurotiomycetidae</taxon>
        <taxon>Eurotiales</taxon>
        <taxon>Aspergillaceae</taxon>
        <taxon>Penicillium</taxon>
    </lineage>
</organism>
<dbReference type="InterPro" id="IPR049207">
    <property type="entry name" value="DUF4246_N"/>
</dbReference>
<evidence type="ECO:0000259" key="1">
    <source>
        <dbReference type="Pfam" id="PF14033"/>
    </source>
</evidence>
<dbReference type="RefSeq" id="XP_056544181.1">
    <property type="nucleotide sequence ID" value="XM_056685439.1"/>
</dbReference>
<evidence type="ECO:0000313" key="4">
    <source>
        <dbReference type="Proteomes" id="UP001149163"/>
    </source>
</evidence>
<dbReference type="InterPro" id="IPR049192">
    <property type="entry name" value="DUF4246_C"/>
</dbReference>
<dbReference type="Pfam" id="PF14033">
    <property type="entry name" value="DUF4246"/>
    <property type="match status" value="1"/>
</dbReference>
<reference evidence="3" key="2">
    <citation type="journal article" date="2023" name="IMA Fungus">
        <title>Comparative genomic study of the Penicillium genus elucidates a diverse pangenome and 15 lateral gene transfer events.</title>
        <authorList>
            <person name="Petersen C."/>
            <person name="Sorensen T."/>
            <person name="Nielsen M.R."/>
            <person name="Sondergaard T.E."/>
            <person name="Sorensen J.L."/>
            <person name="Fitzpatrick D.A."/>
            <person name="Frisvad J.C."/>
            <person name="Nielsen K.L."/>
        </authorList>
    </citation>
    <scope>NUCLEOTIDE SEQUENCE</scope>
    <source>
        <strain evidence="3">IBT 26290</strain>
    </source>
</reference>
<proteinExistence type="predicted"/>
<comment type="caution">
    <text evidence="3">The sequence shown here is derived from an EMBL/GenBank/DDBJ whole genome shotgun (WGS) entry which is preliminary data.</text>
</comment>
<sequence length="645" mass="74922">MFRRPPNEQDAQAICKTRDCHFLLPGYGRPLDFAPVAKNIYGVESRSMFPSALDDRDIENGYTEQPAQTLREIGMVAFMEQLTDIPQWWKKIHHFGVADQWKNMALNSDADITPNMANWIIDELKYKALIYELSQAVGLYNGDVTKSDSNVPASLLERLRTETTVLEYVDPELHFYHPGSNYKQRDLLAEALYPLVYGKSRILPDKTIRVDEALRHAGQGEVIPLPKETGITREDMVWRVFARADIEVRPYRRHYQILPSDFELGDDDRWHIATYINNLHPEKHRNIYKIIEDAFNCIVPQWNMTMTPLKDMLHSRARIEYHKAEYYPVLQEVLDRSPQMERREAQTEFDERYEKWRLNHFQAIQPDVGNFLPWAVPPSLMSRLPEDLPSPVRIEQGVSLNQDYKDRGLQVITRILGVDLTPEDPNYQTEWHVEGQMVGYSKSVSRTISDLIMPQQNEHICAASFLIFDKDNMEDPFMEFRSIIEVGSLGDVEHEPGDFIWMNQVFGLDNGEPAIQHQGAIKCTLGRTVMFPSTIQHRLTRFELKDKSKPGYVRGLVFYMVDPNIRIISTANIPPQRLDWTLDVKETSEDLQTAMARLALDNKDKRGQMPMSLTEALETRMKVLKEMAEFERYQHVAFESRVVML</sequence>
<reference evidence="3" key="1">
    <citation type="submission" date="2022-11" db="EMBL/GenBank/DDBJ databases">
        <authorList>
            <person name="Petersen C."/>
        </authorList>
    </citation>
    <scope>NUCLEOTIDE SEQUENCE</scope>
    <source>
        <strain evidence="3">IBT 26290</strain>
    </source>
</reference>
<evidence type="ECO:0000313" key="3">
    <source>
        <dbReference type="EMBL" id="KAJ5167720.1"/>
    </source>
</evidence>
<dbReference type="PANTHER" id="PTHR33119">
    <property type="entry name" value="IFI3P"/>
    <property type="match status" value="1"/>
</dbReference>
<dbReference type="EMBL" id="JAPQKN010000002">
    <property type="protein sequence ID" value="KAJ5167720.1"/>
    <property type="molecule type" value="Genomic_DNA"/>
</dbReference>
<dbReference type="Pfam" id="PF21666">
    <property type="entry name" value="DUF4246_N"/>
    <property type="match status" value="1"/>
</dbReference>
<gene>
    <name evidence="3" type="ORF">N7482_003314</name>
</gene>
<dbReference type="Proteomes" id="UP001149163">
    <property type="component" value="Unassembled WGS sequence"/>
</dbReference>
<name>A0A9W9I6Z4_9EURO</name>
<dbReference type="GeneID" id="81424615"/>
<dbReference type="AlphaFoldDB" id="A0A9W9I6Z4"/>
<evidence type="ECO:0000259" key="2">
    <source>
        <dbReference type="Pfam" id="PF21666"/>
    </source>
</evidence>
<dbReference type="PANTHER" id="PTHR33119:SF1">
    <property type="entry name" value="FE2OG DIOXYGENASE DOMAIN-CONTAINING PROTEIN"/>
    <property type="match status" value="1"/>
</dbReference>
<accession>A0A9W9I6Z4</accession>
<feature type="domain" description="DUF4246" evidence="1">
    <location>
        <begin position="115"/>
        <end position="582"/>
    </location>
</feature>
<dbReference type="InterPro" id="IPR025340">
    <property type="entry name" value="DUF4246"/>
</dbReference>
<feature type="domain" description="DUF4246" evidence="2">
    <location>
        <begin position="24"/>
        <end position="103"/>
    </location>
</feature>
<keyword evidence="4" id="KW-1185">Reference proteome</keyword>
<protein>
    <submittedName>
        <fullName evidence="3">Uncharacterized protein</fullName>
    </submittedName>
</protein>
<dbReference type="OrthoDB" id="415532at2759"/>